<gene>
    <name evidence="2" type="ORF">AQUCO_01600333v1</name>
</gene>
<accession>A0A2G5DR43</accession>
<dbReference type="STRING" id="218851.A0A2G5DR43"/>
<dbReference type="Proteomes" id="UP000230069">
    <property type="component" value="Unassembled WGS sequence"/>
</dbReference>
<sequence>MGTYQYRVNEKYSGLDSLFDGRMDWDDTMLCGKKGVRVYTLTNNEMVELGSRVLRNVMQSVNEETVGAIILLAWNLRNPENLAQPIFPNHSPCSSPEDVELCTLSKRVLNDNPRVRGTLRFPTSVSEAAASVSYVCASLLRLFTKSVNNYLRALPYLNSSFEDFYHFKFPLTWYNPSQESLEAISDKFRSNSLFKYGMAGMIYLHNETPLARELREMLYEEHLRFTGMHAYTLFVEVQRALEVTIENFGQLLTGTMYVTPFRYMENVIRTFEGDNLSENKRRMTWKYARIFDSSFFTGIQTKNCKFLVYLLAYLSILVGIHDESVLQIVQIRDINELMKTTTQDKAQVIYDSILASTISRLKLK</sequence>
<organism evidence="2 3">
    <name type="scientific">Aquilegia coerulea</name>
    <name type="common">Rocky mountain columbine</name>
    <dbReference type="NCBI Taxonomy" id="218851"/>
    <lineage>
        <taxon>Eukaryota</taxon>
        <taxon>Viridiplantae</taxon>
        <taxon>Streptophyta</taxon>
        <taxon>Embryophyta</taxon>
        <taxon>Tracheophyta</taxon>
        <taxon>Spermatophyta</taxon>
        <taxon>Magnoliopsida</taxon>
        <taxon>Ranunculales</taxon>
        <taxon>Ranunculaceae</taxon>
        <taxon>Thalictroideae</taxon>
        <taxon>Aquilegia</taxon>
    </lineage>
</organism>
<dbReference type="InParanoid" id="A0A2G5DR43"/>
<reference evidence="2 3" key="1">
    <citation type="submission" date="2017-09" db="EMBL/GenBank/DDBJ databases">
        <title>WGS assembly of Aquilegia coerulea Goldsmith.</title>
        <authorList>
            <person name="Hodges S."/>
            <person name="Kramer E."/>
            <person name="Nordborg M."/>
            <person name="Tomkins J."/>
            <person name="Borevitz J."/>
            <person name="Derieg N."/>
            <person name="Yan J."/>
            <person name="Mihaltcheva S."/>
            <person name="Hayes R.D."/>
            <person name="Rokhsar D."/>
        </authorList>
    </citation>
    <scope>NUCLEOTIDE SEQUENCE [LARGE SCALE GENOMIC DNA]</scope>
    <source>
        <strain evidence="3">cv. Goldsmith</strain>
    </source>
</reference>
<evidence type="ECO:0000313" key="2">
    <source>
        <dbReference type="EMBL" id="PIA45992.1"/>
    </source>
</evidence>
<proteinExistence type="predicted"/>
<dbReference type="Pfam" id="PF03216">
    <property type="entry name" value="Rhabdo_ncap_2"/>
    <property type="match status" value="1"/>
</dbReference>
<dbReference type="EMBL" id="KZ305033">
    <property type="protein sequence ID" value="PIA45992.1"/>
    <property type="molecule type" value="Genomic_DNA"/>
</dbReference>
<evidence type="ECO:0000256" key="1">
    <source>
        <dbReference type="ARBA" id="ARBA00004328"/>
    </source>
</evidence>
<dbReference type="AlphaFoldDB" id="A0A2G5DR43"/>
<dbReference type="OrthoDB" id="1710629at2759"/>
<name>A0A2G5DR43_AQUCA</name>
<evidence type="ECO:0000313" key="3">
    <source>
        <dbReference type="Proteomes" id="UP000230069"/>
    </source>
</evidence>
<protein>
    <submittedName>
        <fullName evidence="2">Uncharacterized protein</fullName>
    </submittedName>
</protein>
<comment type="subcellular location">
    <subcellularLocation>
        <location evidence="1">Virion</location>
    </subcellularLocation>
</comment>
<keyword evidence="3" id="KW-1185">Reference proteome</keyword>
<dbReference type="InterPro" id="IPR004902">
    <property type="entry name" value="Rhabdo_ncap_2"/>
</dbReference>